<evidence type="ECO:0000259" key="1">
    <source>
        <dbReference type="Pfam" id="PF13439"/>
    </source>
</evidence>
<dbReference type="Proteomes" id="UP000283855">
    <property type="component" value="Unassembled WGS sequence"/>
</dbReference>
<dbReference type="InterPro" id="IPR050194">
    <property type="entry name" value="Glycosyltransferase_grp1"/>
</dbReference>
<dbReference type="InterPro" id="IPR028098">
    <property type="entry name" value="Glyco_trans_4-like_N"/>
</dbReference>
<evidence type="ECO:0000313" key="2">
    <source>
        <dbReference type="EMBL" id="RHA73896.1"/>
    </source>
</evidence>
<dbReference type="Pfam" id="PF13439">
    <property type="entry name" value="Glyco_transf_4"/>
    <property type="match status" value="1"/>
</dbReference>
<dbReference type="EMBL" id="QSFT01000029">
    <property type="protein sequence ID" value="RHA73896.1"/>
    <property type="molecule type" value="Genomic_DNA"/>
</dbReference>
<protein>
    <submittedName>
        <fullName evidence="2">Glycosyltransferase</fullName>
    </submittedName>
</protein>
<dbReference type="AlphaFoldDB" id="A0A413SX23"/>
<reference evidence="2 3" key="1">
    <citation type="submission" date="2018-08" db="EMBL/GenBank/DDBJ databases">
        <title>A genome reference for cultivated species of the human gut microbiota.</title>
        <authorList>
            <person name="Zou Y."/>
            <person name="Xue W."/>
            <person name="Luo G."/>
        </authorList>
    </citation>
    <scope>NUCLEOTIDE SEQUENCE [LARGE SCALE GENOMIC DNA]</scope>
    <source>
        <strain evidence="2 3">AM42-38</strain>
    </source>
</reference>
<proteinExistence type="predicted"/>
<organism evidence="2 3">
    <name type="scientific">Phocaeicola coprophilus</name>
    <dbReference type="NCBI Taxonomy" id="387090"/>
    <lineage>
        <taxon>Bacteria</taxon>
        <taxon>Pseudomonadati</taxon>
        <taxon>Bacteroidota</taxon>
        <taxon>Bacteroidia</taxon>
        <taxon>Bacteroidales</taxon>
        <taxon>Bacteroidaceae</taxon>
        <taxon>Phocaeicola</taxon>
    </lineage>
</organism>
<feature type="domain" description="Glycosyltransferase subfamily 4-like N-terminal" evidence="1">
    <location>
        <begin position="83"/>
        <end position="234"/>
    </location>
</feature>
<accession>A0A413SX23</accession>
<dbReference type="GO" id="GO:0016757">
    <property type="term" value="F:glycosyltransferase activity"/>
    <property type="evidence" value="ECO:0007669"/>
    <property type="project" value="UniProtKB-ARBA"/>
</dbReference>
<dbReference type="Gene3D" id="3.40.50.2000">
    <property type="entry name" value="Glycogen Phosphorylase B"/>
    <property type="match status" value="2"/>
</dbReference>
<comment type="caution">
    <text evidence="2">The sequence shown here is derived from an EMBL/GenBank/DDBJ whole genome shotgun (WGS) entry which is preliminary data.</text>
</comment>
<dbReference type="PANTHER" id="PTHR45947">
    <property type="entry name" value="SULFOQUINOVOSYL TRANSFERASE SQD2"/>
    <property type="match status" value="1"/>
</dbReference>
<name>A0A413SX23_9BACT</name>
<dbReference type="PANTHER" id="PTHR45947:SF3">
    <property type="entry name" value="SULFOQUINOVOSYL TRANSFERASE SQD2"/>
    <property type="match status" value="1"/>
</dbReference>
<dbReference type="Pfam" id="PF13692">
    <property type="entry name" value="Glyco_trans_1_4"/>
    <property type="match status" value="1"/>
</dbReference>
<dbReference type="SUPFAM" id="SSF53756">
    <property type="entry name" value="UDP-Glycosyltransferase/glycogen phosphorylase"/>
    <property type="match status" value="1"/>
</dbReference>
<keyword evidence="2" id="KW-0808">Transferase</keyword>
<sequence>MDALVHCFNPLMKTLLQINPVLRVNTSTGRIMQEIGELAMQHGWRSCIAYSKGRDGIKSCQSEVIPVGNKWSTIWHGLETRLFDRHGLASNEATRLFVKQIQELKPDVIHIHNIHGYFLNYQILFDFLAKSNIPVIWTVHDCWLYTGHCYYYSYAGCNKWQTGCGHCPQKKEFPASWLIDRSHQNYEDKKQAFTSLPLDQLTIVPVSEWIREEMQHSFFRNNQFHVIHNGINTNIFNIYNPEQVKQKYGLNGKHILLGVASIWSREKGFDDCIQMTDLLHPDEMLVLVGVRPEQQKKLKKNMLGIPRTENIHQLAELYAAADAFINPTWQDNYPTVNLEAIACGTPVVTYRTGGSIEAITDQTGFIVPQGNVKEMLEAARLISQRGKAYYQQPCRTYALENFRKEDRYQDYLDLYDKLTERNPSANI</sequence>
<evidence type="ECO:0000313" key="3">
    <source>
        <dbReference type="Proteomes" id="UP000283855"/>
    </source>
</evidence>
<gene>
    <name evidence="2" type="ORF">DW921_11785</name>
</gene>